<dbReference type="Gene3D" id="2.170.120.30">
    <property type="match status" value="2"/>
</dbReference>
<sequence>MLTKDITVKIFSVILAFLLWLYVMGDENPEIPYEMTNIPVKIVNINTLEKKGLTIVDEKNYYVTLRLRGRRNDILKLKSTDITAQADLSRVTSKGINVIPIDINGLPNNIALVSISPSEIKVNVDYIAQIEMPVNIEISGNIAEGYAMMPAVSKPEKVSISGPKSKINLVKNVVAQVNVSNKNKDMNISVPVIALDKDNKEVKGINIDPKFVNINIKVNKTVKVPVNAKIIGKVQDGYDIASVNVMPEYVYITGSDSILDNIKSINTKQIDITGLNHKITQDIPYDLPEGAKLVKNDSTAKVFIDIQKVITKDIVINNIQVKDNQNRNPQLSNQTVTVTVSGVESVVNSAGPDSFNAYVDVSNFGSGKQNVNINVTTTLNLKIIKINPDKANVTIP</sequence>
<dbReference type="AlphaFoldDB" id="A0A975GAJ3"/>
<dbReference type="Gene3D" id="2.170.120.40">
    <property type="entry name" value="YbbR-like domain"/>
    <property type="match status" value="2"/>
</dbReference>
<dbReference type="PANTHER" id="PTHR37804:SF1">
    <property type="entry name" value="CDAA REGULATORY PROTEIN CDAR"/>
    <property type="match status" value="1"/>
</dbReference>
<gene>
    <name evidence="1" type="ORF">ACETAC_10445</name>
</gene>
<dbReference type="PANTHER" id="PTHR37804">
    <property type="entry name" value="CDAA REGULATORY PROTEIN CDAR"/>
    <property type="match status" value="1"/>
</dbReference>
<dbReference type="Pfam" id="PF07949">
    <property type="entry name" value="YbbR"/>
    <property type="match status" value="4"/>
</dbReference>
<keyword evidence="2" id="KW-1185">Reference proteome</keyword>
<protein>
    <recommendedName>
        <fullName evidence="3">YbbR-like protein</fullName>
    </recommendedName>
</protein>
<dbReference type="RefSeq" id="WP_284679925.1">
    <property type="nucleotide sequence ID" value="NZ_CP060096.1"/>
</dbReference>
<dbReference type="KEGG" id="aaut:ACETAC_10445"/>
<dbReference type="EMBL" id="CP060096">
    <property type="protein sequence ID" value="QSZ27236.1"/>
    <property type="molecule type" value="Genomic_DNA"/>
</dbReference>
<reference evidence="1" key="1">
    <citation type="submission" date="2020-08" db="EMBL/GenBank/DDBJ databases">
        <title>Genomic insights into the carbon and energy metabolism of the first obligate autotrophic acetogenic bacterium Aceticella autotrophica gen. nov., sp. nov.</title>
        <authorList>
            <person name="Toshchakov S.V."/>
            <person name="Elcheninov A.G."/>
            <person name="Kublanov I.V."/>
            <person name="Frolov E.N."/>
            <person name="Lebedinsky A.V."/>
        </authorList>
    </citation>
    <scope>NUCLEOTIDE SEQUENCE</scope>
    <source>
        <strain evidence="1">3443-3Ac</strain>
    </source>
</reference>
<evidence type="ECO:0000313" key="2">
    <source>
        <dbReference type="Proteomes" id="UP000671913"/>
    </source>
</evidence>
<dbReference type="InterPro" id="IPR012505">
    <property type="entry name" value="YbbR"/>
</dbReference>
<name>A0A975GAJ3_9THEO</name>
<accession>A0A975GAJ3</accession>
<proteinExistence type="predicted"/>
<organism evidence="1 2">
    <name type="scientific">Aceticella autotrophica</name>
    <dbReference type="NCBI Taxonomy" id="2755338"/>
    <lineage>
        <taxon>Bacteria</taxon>
        <taxon>Bacillati</taxon>
        <taxon>Bacillota</taxon>
        <taxon>Clostridia</taxon>
        <taxon>Thermoanaerobacterales</taxon>
        <taxon>Thermoanaerobacteraceae</taxon>
        <taxon>Aceticella</taxon>
    </lineage>
</organism>
<evidence type="ECO:0008006" key="3">
    <source>
        <dbReference type="Google" id="ProtNLM"/>
    </source>
</evidence>
<dbReference type="Proteomes" id="UP000671913">
    <property type="component" value="Chromosome"/>
</dbReference>
<evidence type="ECO:0000313" key="1">
    <source>
        <dbReference type="EMBL" id="QSZ27236.1"/>
    </source>
</evidence>
<dbReference type="InterPro" id="IPR053154">
    <property type="entry name" value="c-di-AMP_regulator"/>
</dbReference>